<comment type="similarity">
    <text evidence="1">Belongs to the glycosyl hydrolase 73 family.</text>
</comment>
<keyword evidence="2" id="KW-0378">Hydrolase</keyword>
<organism evidence="4 5">
    <name type="scientific">Lentilactobacillus hilgardii</name>
    <name type="common">Lactobacillus hilgardii</name>
    <dbReference type="NCBI Taxonomy" id="1588"/>
    <lineage>
        <taxon>Bacteria</taxon>
        <taxon>Bacillati</taxon>
        <taxon>Bacillota</taxon>
        <taxon>Bacilli</taxon>
        <taxon>Lactobacillales</taxon>
        <taxon>Lactobacillaceae</taxon>
        <taxon>Lentilactobacillus</taxon>
    </lineage>
</organism>
<dbReference type="Pfam" id="PF01832">
    <property type="entry name" value="Glucosaminidase"/>
    <property type="match status" value="1"/>
</dbReference>
<dbReference type="PANTHER" id="PTHR33308:SF9">
    <property type="entry name" value="PEPTIDOGLYCAN HYDROLASE FLGJ"/>
    <property type="match status" value="1"/>
</dbReference>
<dbReference type="RefSeq" id="WP_003552072.1">
    <property type="nucleotide sequence ID" value="NZ_CABKOL010000106.1"/>
</dbReference>
<feature type="domain" description="Mannosyl-glycoprotein endo-beta-N-acetylglucosamidase-like" evidence="3">
    <location>
        <begin position="45"/>
        <end position="197"/>
    </location>
</feature>
<dbReference type="PANTHER" id="PTHR33308">
    <property type="entry name" value="PEPTIDOGLYCAN HYDROLASE FLGJ"/>
    <property type="match status" value="1"/>
</dbReference>
<dbReference type="EMBL" id="CP047121">
    <property type="protein sequence ID" value="QHB51191.1"/>
    <property type="molecule type" value="Genomic_DNA"/>
</dbReference>
<evidence type="ECO:0000256" key="1">
    <source>
        <dbReference type="ARBA" id="ARBA00010266"/>
    </source>
</evidence>
<dbReference type="Gene3D" id="1.10.530.10">
    <property type="match status" value="1"/>
</dbReference>
<dbReference type="GeneID" id="69057248"/>
<evidence type="ECO:0000313" key="4">
    <source>
        <dbReference type="EMBL" id="QHB51191.1"/>
    </source>
</evidence>
<dbReference type="InterPro" id="IPR002901">
    <property type="entry name" value="MGlyc_endo_b_GlcNAc-like_dom"/>
</dbReference>
<proteinExistence type="inferred from homology"/>
<dbReference type="GO" id="GO:0004040">
    <property type="term" value="F:amidase activity"/>
    <property type="evidence" value="ECO:0007669"/>
    <property type="project" value="InterPro"/>
</dbReference>
<dbReference type="SMR" id="A0A6P1E7H6"/>
<dbReference type="Proteomes" id="UP000465035">
    <property type="component" value="Chromosome"/>
</dbReference>
<dbReference type="Gene3D" id="4.10.80.30">
    <property type="entry name" value="DNA polymerase, domain 6"/>
    <property type="match status" value="1"/>
</dbReference>
<gene>
    <name evidence="4" type="ORF">GQR93_02600</name>
</gene>
<dbReference type="InterPro" id="IPR051056">
    <property type="entry name" value="Glycosyl_Hydrolase_73"/>
</dbReference>
<name>A0A6P1E7H6_LENHI</name>
<evidence type="ECO:0000256" key="2">
    <source>
        <dbReference type="ARBA" id="ARBA00022801"/>
    </source>
</evidence>
<sequence>MRKKIWWAFLLLLVTVTVILTGVIVRNHRHLENETQIPRVTQSNQRHITIKQRNKFINKISTPAVINFEKNRVVLPSVVIAQAILESQYGTSELYKLAKNPFGIKGSYQGQSMTFYTHEVEKGKTISVLARFRKYPNLQAAIMDHNQLVHRKFVRQKNLLSYRKTTRLLQKNGYATDPHYAQKLNRLIVKYKLGRYDLKALNDN</sequence>
<evidence type="ECO:0000313" key="5">
    <source>
        <dbReference type="Proteomes" id="UP000465035"/>
    </source>
</evidence>
<evidence type="ECO:0000259" key="3">
    <source>
        <dbReference type="SMART" id="SM00047"/>
    </source>
</evidence>
<accession>A0A6P1E7H6</accession>
<reference evidence="4 5" key="1">
    <citation type="submission" date="2019-12" db="EMBL/GenBank/DDBJ databases">
        <title>Lactobacillus hilgardii FLUB.</title>
        <authorList>
            <person name="Gustaw K."/>
        </authorList>
    </citation>
    <scope>NUCLEOTIDE SEQUENCE [LARGE SCALE GENOMIC DNA]</scope>
    <source>
        <strain evidence="4 5">FLUB</strain>
    </source>
</reference>
<dbReference type="SMART" id="SM00047">
    <property type="entry name" value="LYZ2"/>
    <property type="match status" value="1"/>
</dbReference>
<protein>
    <submittedName>
        <fullName evidence="4">Mannosyl-glycoprotein endo-beta-N-acetylglucosamidase</fullName>
    </submittedName>
</protein>
<dbReference type="AlphaFoldDB" id="A0A6P1E7H6"/>